<gene>
    <name evidence="6" type="ORF">POM88_024860</name>
</gene>
<protein>
    <recommendedName>
        <fullName evidence="2">histidine kinase</fullName>
        <ecNumber evidence="2">2.7.13.3</ecNumber>
    </recommendedName>
</protein>
<evidence type="ECO:0000313" key="7">
    <source>
        <dbReference type="Proteomes" id="UP001237642"/>
    </source>
</evidence>
<comment type="caution">
    <text evidence="6">The sequence shown here is derived from an EMBL/GenBank/DDBJ whole genome shotgun (WGS) entry which is preliminary data.</text>
</comment>
<evidence type="ECO:0000313" key="6">
    <source>
        <dbReference type="EMBL" id="KAK1378116.1"/>
    </source>
</evidence>
<dbReference type="GO" id="GO:0000160">
    <property type="term" value="P:phosphorelay signal transduction system"/>
    <property type="evidence" value="ECO:0007669"/>
    <property type="project" value="InterPro"/>
</dbReference>
<name>A0AAD8I3T7_9APIA</name>
<dbReference type="Gene3D" id="3.40.50.2300">
    <property type="match status" value="1"/>
</dbReference>
<organism evidence="6 7">
    <name type="scientific">Heracleum sosnowskyi</name>
    <dbReference type="NCBI Taxonomy" id="360622"/>
    <lineage>
        <taxon>Eukaryota</taxon>
        <taxon>Viridiplantae</taxon>
        <taxon>Streptophyta</taxon>
        <taxon>Embryophyta</taxon>
        <taxon>Tracheophyta</taxon>
        <taxon>Spermatophyta</taxon>
        <taxon>Magnoliopsida</taxon>
        <taxon>eudicotyledons</taxon>
        <taxon>Gunneridae</taxon>
        <taxon>Pentapetalae</taxon>
        <taxon>asterids</taxon>
        <taxon>campanulids</taxon>
        <taxon>Apiales</taxon>
        <taxon>Apiaceae</taxon>
        <taxon>Apioideae</taxon>
        <taxon>apioid superclade</taxon>
        <taxon>Tordylieae</taxon>
        <taxon>Tordyliinae</taxon>
        <taxon>Heracleum</taxon>
    </lineage>
</organism>
<dbReference type="Pfam" id="PF00072">
    <property type="entry name" value="Response_reg"/>
    <property type="match status" value="1"/>
</dbReference>
<dbReference type="SMART" id="SM00448">
    <property type="entry name" value="REC"/>
    <property type="match status" value="1"/>
</dbReference>
<sequence>MLIDRDSCRSRLYQVLKLLPEFGGEVDKPLSGKKVLVVEDENLLQKIATAILSRLGVTIEISNNGHEALQTVSKALEDQRTSESPPSLPYDYIFMDFQMPVMDGIAATRRIREEEAKYGVHIPIFAVSAHTDGPEIQQMKQAGVAYNLSKPLNIAKLTEFLSSFEI</sequence>
<reference evidence="6" key="1">
    <citation type="submission" date="2023-02" db="EMBL/GenBank/DDBJ databases">
        <title>Genome of toxic invasive species Heracleum sosnowskyi carries increased number of genes despite the absence of recent whole-genome duplications.</title>
        <authorList>
            <person name="Schelkunov M."/>
            <person name="Shtratnikova V."/>
            <person name="Makarenko M."/>
            <person name="Klepikova A."/>
            <person name="Omelchenko D."/>
            <person name="Novikova G."/>
            <person name="Obukhova E."/>
            <person name="Bogdanov V."/>
            <person name="Penin A."/>
            <person name="Logacheva M."/>
        </authorList>
    </citation>
    <scope>NUCLEOTIDE SEQUENCE</scope>
    <source>
        <strain evidence="6">Hsosn_3</strain>
        <tissue evidence="6">Leaf</tissue>
    </source>
</reference>
<dbReference type="Proteomes" id="UP001237642">
    <property type="component" value="Unassembled WGS sequence"/>
</dbReference>
<evidence type="ECO:0000256" key="3">
    <source>
        <dbReference type="ARBA" id="ARBA00022553"/>
    </source>
</evidence>
<accession>A0AAD8I3T7</accession>
<reference evidence="6" key="2">
    <citation type="submission" date="2023-05" db="EMBL/GenBank/DDBJ databases">
        <authorList>
            <person name="Schelkunov M.I."/>
        </authorList>
    </citation>
    <scope>NUCLEOTIDE SEQUENCE</scope>
    <source>
        <strain evidence="6">Hsosn_3</strain>
        <tissue evidence="6">Leaf</tissue>
    </source>
</reference>
<dbReference type="AlphaFoldDB" id="A0AAD8I3T7"/>
<dbReference type="SUPFAM" id="SSF52172">
    <property type="entry name" value="CheY-like"/>
    <property type="match status" value="1"/>
</dbReference>
<dbReference type="PROSITE" id="PS50110">
    <property type="entry name" value="RESPONSE_REGULATORY"/>
    <property type="match status" value="1"/>
</dbReference>
<dbReference type="PANTHER" id="PTHR43719:SF75">
    <property type="entry name" value="HISTIDINE KINASE CKI1"/>
    <property type="match status" value="1"/>
</dbReference>
<evidence type="ECO:0000256" key="4">
    <source>
        <dbReference type="PROSITE-ProRule" id="PRU00169"/>
    </source>
</evidence>
<dbReference type="CDD" id="cd17546">
    <property type="entry name" value="REC_hyHK_CKI1_RcsC-like"/>
    <property type="match status" value="1"/>
</dbReference>
<feature type="modified residue" description="4-aspartylphosphate" evidence="4">
    <location>
        <position position="96"/>
    </location>
</feature>
<comment type="catalytic activity">
    <reaction evidence="1">
        <text>ATP + protein L-histidine = ADP + protein N-phospho-L-histidine.</text>
        <dbReference type="EC" id="2.7.13.3"/>
    </reaction>
</comment>
<evidence type="ECO:0000256" key="2">
    <source>
        <dbReference type="ARBA" id="ARBA00012438"/>
    </source>
</evidence>
<evidence type="ECO:0000256" key="1">
    <source>
        <dbReference type="ARBA" id="ARBA00000085"/>
    </source>
</evidence>
<dbReference type="PANTHER" id="PTHR43719">
    <property type="entry name" value="TWO-COMPONENT HISTIDINE KINASE"/>
    <property type="match status" value="1"/>
</dbReference>
<evidence type="ECO:0000259" key="5">
    <source>
        <dbReference type="PROSITE" id="PS50110"/>
    </source>
</evidence>
<dbReference type="EMBL" id="JAUIZM010000006">
    <property type="protein sequence ID" value="KAK1378116.1"/>
    <property type="molecule type" value="Genomic_DNA"/>
</dbReference>
<proteinExistence type="predicted"/>
<dbReference type="EC" id="2.7.13.3" evidence="2"/>
<dbReference type="InterPro" id="IPR050956">
    <property type="entry name" value="2C_system_His_kinase"/>
</dbReference>
<dbReference type="InterPro" id="IPR001789">
    <property type="entry name" value="Sig_transdc_resp-reg_receiver"/>
</dbReference>
<dbReference type="GO" id="GO:0004673">
    <property type="term" value="F:protein histidine kinase activity"/>
    <property type="evidence" value="ECO:0007669"/>
    <property type="project" value="UniProtKB-EC"/>
</dbReference>
<feature type="domain" description="Response regulatory" evidence="5">
    <location>
        <begin position="34"/>
        <end position="165"/>
    </location>
</feature>
<keyword evidence="3 4" id="KW-0597">Phosphoprotein</keyword>
<dbReference type="InterPro" id="IPR011006">
    <property type="entry name" value="CheY-like_superfamily"/>
</dbReference>
<keyword evidence="7" id="KW-1185">Reference proteome</keyword>